<dbReference type="SUPFAM" id="SSF52047">
    <property type="entry name" value="RNI-like"/>
    <property type="match status" value="1"/>
</dbReference>
<organism evidence="2 3">
    <name type="scientific">Stephania japonica</name>
    <dbReference type="NCBI Taxonomy" id="461633"/>
    <lineage>
        <taxon>Eukaryota</taxon>
        <taxon>Viridiplantae</taxon>
        <taxon>Streptophyta</taxon>
        <taxon>Embryophyta</taxon>
        <taxon>Tracheophyta</taxon>
        <taxon>Spermatophyta</taxon>
        <taxon>Magnoliopsida</taxon>
        <taxon>Ranunculales</taxon>
        <taxon>Menispermaceae</taxon>
        <taxon>Menispermoideae</taxon>
        <taxon>Cissampelideae</taxon>
        <taxon>Stephania</taxon>
    </lineage>
</organism>
<dbReference type="SUPFAM" id="SSF81383">
    <property type="entry name" value="F-box domain"/>
    <property type="match status" value="1"/>
</dbReference>
<dbReference type="InterPro" id="IPR006566">
    <property type="entry name" value="FBD"/>
</dbReference>
<dbReference type="EMBL" id="JBBNAE010000001">
    <property type="protein sequence ID" value="KAK9156096.1"/>
    <property type="molecule type" value="Genomic_DNA"/>
</dbReference>
<accession>A0AAP0KP16</accession>
<proteinExistence type="predicted"/>
<dbReference type="InterPro" id="IPR001810">
    <property type="entry name" value="F-box_dom"/>
</dbReference>
<comment type="caution">
    <text evidence="2">The sequence shown here is derived from an EMBL/GenBank/DDBJ whole genome shotgun (WGS) entry which is preliminary data.</text>
</comment>
<dbReference type="Proteomes" id="UP001417504">
    <property type="component" value="Unassembled WGS sequence"/>
</dbReference>
<feature type="domain" description="FBD" evidence="1">
    <location>
        <begin position="404"/>
        <end position="480"/>
    </location>
</feature>
<dbReference type="AlphaFoldDB" id="A0AAP0KP16"/>
<evidence type="ECO:0000313" key="3">
    <source>
        <dbReference type="Proteomes" id="UP001417504"/>
    </source>
</evidence>
<dbReference type="PANTHER" id="PTHR31900">
    <property type="entry name" value="F-BOX/RNI SUPERFAMILY PROTEIN-RELATED"/>
    <property type="match status" value="1"/>
</dbReference>
<name>A0AAP0KP16_9MAGN</name>
<dbReference type="CDD" id="cd22160">
    <property type="entry name" value="F-box_AtFBL13-like"/>
    <property type="match status" value="1"/>
</dbReference>
<reference evidence="2 3" key="1">
    <citation type="submission" date="2024-01" db="EMBL/GenBank/DDBJ databases">
        <title>Genome assemblies of Stephania.</title>
        <authorList>
            <person name="Yang L."/>
        </authorList>
    </citation>
    <scope>NUCLEOTIDE SEQUENCE [LARGE SCALE GENOMIC DNA]</scope>
    <source>
        <strain evidence="2">QJT</strain>
        <tissue evidence="2">Leaf</tissue>
    </source>
</reference>
<keyword evidence="3" id="KW-1185">Reference proteome</keyword>
<dbReference type="InterPro" id="IPR055411">
    <property type="entry name" value="LRR_FXL15/At3g58940/PEG3-like"/>
</dbReference>
<dbReference type="InterPro" id="IPR053781">
    <property type="entry name" value="F-box_AtFBL13-like"/>
</dbReference>
<gene>
    <name evidence="2" type="ORF">Sjap_003576</name>
</gene>
<sequence>MEAPTPKKSAIENAEPPDRISDLPDALLHHIFSFLDTRYAVQSSVLSSRFDFLWGSMLHLRFFSNTPNTTSLEKLIHKVLSLRDKYHIKSLHIHSDNDDDVPHVYYWILAAIRRNVREIDICMATRAAIHLPQFLFTCDSLTVLKLGLGTMGEDFPPVLFPDWVDLPNVKLLQFTRVSIDECFAFQLIRSCPSLETLIIVDSELSFEEEFEIVSRKLVHLGVQCRFPIYQRDVSEFKVRLVTPNLKVFRWEDYMVREFVWSEPAKLDQVEFGLVMDEEGRMDLDCAKECKQMQARHMLKLLEAVSNVNSLTLYGCYHLVTFDPSSASEYLSLQYHNLKYLKLETWLSADCLLATLYMLKICPNVKTLSLHRLEDDCLEPNHRCWDEKLSPSQHLEKCREAGSSKLCISHHLKVVEIHGVRGCMIELMLLEILLKGAMVLEKVVICTSEEKSSDGDKGLADFHKKLRALPRASSTVTFVFKEE</sequence>
<dbReference type="PANTHER" id="PTHR31900:SF30">
    <property type="entry name" value="SUPERFAMILY PROTEIN, PUTATIVE-RELATED"/>
    <property type="match status" value="1"/>
</dbReference>
<dbReference type="Pfam" id="PF24758">
    <property type="entry name" value="LRR_At5g56370"/>
    <property type="match status" value="1"/>
</dbReference>
<dbReference type="SMART" id="SM00579">
    <property type="entry name" value="FBD"/>
    <property type="match status" value="1"/>
</dbReference>
<evidence type="ECO:0000313" key="2">
    <source>
        <dbReference type="EMBL" id="KAK9156096.1"/>
    </source>
</evidence>
<dbReference type="InterPro" id="IPR036047">
    <property type="entry name" value="F-box-like_dom_sf"/>
</dbReference>
<dbReference type="Pfam" id="PF00646">
    <property type="entry name" value="F-box"/>
    <property type="match status" value="1"/>
</dbReference>
<dbReference type="InterPro" id="IPR032675">
    <property type="entry name" value="LRR_dom_sf"/>
</dbReference>
<protein>
    <recommendedName>
        <fullName evidence="1">FBD domain-containing protein</fullName>
    </recommendedName>
</protein>
<dbReference type="InterPro" id="IPR050232">
    <property type="entry name" value="FBL13/AtMIF1-like"/>
</dbReference>
<dbReference type="Gene3D" id="3.80.10.10">
    <property type="entry name" value="Ribonuclease Inhibitor"/>
    <property type="match status" value="1"/>
</dbReference>
<evidence type="ECO:0000259" key="1">
    <source>
        <dbReference type="SMART" id="SM00579"/>
    </source>
</evidence>
<dbReference type="Pfam" id="PF08387">
    <property type="entry name" value="FBD"/>
    <property type="match status" value="1"/>
</dbReference>